<proteinExistence type="predicted"/>
<dbReference type="EMBL" id="JABFUD020000016">
    <property type="protein sequence ID" value="KAI5067856.1"/>
    <property type="molecule type" value="Genomic_DNA"/>
</dbReference>
<gene>
    <name evidence="1" type="ORF">GOP47_0016201</name>
</gene>
<name>A0A9D4ZCQ9_ADICA</name>
<accession>A0A9D4ZCQ9</accession>
<keyword evidence="2" id="KW-1185">Reference proteome</keyword>
<organism evidence="1 2">
    <name type="scientific">Adiantum capillus-veneris</name>
    <name type="common">Maidenhair fern</name>
    <dbReference type="NCBI Taxonomy" id="13818"/>
    <lineage>
        <taxon>Eukaryota</taxon>
        <taxon>Viridiplantae</taxon>
        <taxon>Streptophyta</taxon>
        <taxon>Embryophyta</taxon>
        <taxon>Tracheophyta</taxon>
        <taxon>Polypodiopsida</taxon>
        <taxon>Polypodiidae</taxon>
        <taxon>Polypodiales</taxon>
        <taxon>Pteridineae</taxon>
        <taxon>Pteridaceae</taxon>
        <taxon>Vittarioideae</taxon>
        <taxon>Adiantum</taxon>
    </lineage>
</organism>
<reference evidence="1" key="1">
    <citation type="submission" date="2021-01" db="EMBL/GenBank/DDBJ databases">
        <title>Adiantum capillus-veneris genome.</title>
        <authorList>
            <person name="Fang Y."/>
            <person name="Liao Q."/>
        </authorList>
    </citation>
    <scope>NUCLEOTIDE SEQUENCE</scope>
    <source>
        <strain evidence="1">H3</strain>
        <tissue evidence="1">Leaf</tissue>
    </source>
</reference>
<comment type="caution">
    <text evidence="1">The sequence shown here is derived from an EMBL/GenBank/DDBJ whole genome shotgun (WGS) entry which is preliminary data.</text>
</comment>
<dbReference type="Proteomes" id="UP000886520">
    <property type="component" value="Chromosome 16"/>
</dbReference>
<evidence type="ECO:0000313" key="2">
    <source>
        <dbReference type="Proteomes" id="UP000886520"/>
    </source>
</evidence>
<sequence length="165" mass="18734">MVIFPFLPLPLKSFWKVTRTSDHLEEGQETPISRVDDVHFFLVANLYTIYNMVESKHPLALLECNEATRKLGLHNGNVHQDEGANLLVDKLTGQLKDAKVAIQKTQDNMDIVDVVYVEKTKNTIVRLSLTIQTLQGIIVEKESIVGDMARAQDKRDLIEEMDECV</sequence>
<protein>
    <submittedName>
        <fullName evidence="1">Uncharacterized protein</fullName>
    </submittedName>
</protein>
<evidence type="ECO:0000313" key="1">
    <source>
        <dbReference type="EMBL" id="KAI5067856.1"/>
    </source>
</evidence>
<dbReference type="AlphaFoldDB" id="A0A9D4ZCQ9"/>